<dbReference type="Gene3D" id="3.10.20.90">
    <property type="entry name" value="Phosphatidylinositol 3-kinase Catalytic Subunit, Chain A, domain 1"/>
    <property type="match status" value="1"/>
</dbReference>
<organism evidence="7 8">
    <name type="scientific">Scophthalmus maximus</name>
    <name type="common">Turbot</name>
    <name type="synonym">Psetta maxima</name>
    <dbReference type="NCBI Taxonomy" id="52904"/>
    <lineage>
        <taxon>Eukaryota</taxon>
        <taxon>Metazoa</taxon>
        <taxon>Chordata</taxon>
        <taxon>Craniata</taxon>
        <taxon>Vertebrata</taxon>
        <taxon>Euteleostomi</taxon>
        <taxon>Actinopterygii</taxon>
        <taxon>Neopterygii</taxon>
        <taxon>Teleostei</taxon>
        <taxon>Neoteleostei</taxon>
        <taxon>Acanthomorphata</taxon>
        <taxon>Carangaria</taxon>
        <taxon>Pleuronectiformes</taxon>
        <taxon>Pleuronectoidei</taxon>
        <taxon>Scophthalmidae</taxon>
        <taxon>Scophthalmus</taxon>
    </lineage>
</organism>
<dbReference type="Proteomes" id="UP000438429">
    <property type="component" value="Unassembled WGS sequence"/>
</dbReference>
<feature type="domain" description="PDZ" evidence="6">
    <location>
        <begin position="659"/>
        <end position="734"/>
    </location>
</feature>
<feature type="compositionally biased region" description="Basic and acidic residues" evidence="5">
    <location>
        <begin position="1336"/>
        <end position="1348"/>
    </location>
</feature>
<dbReference type="SUPFAM" id="SSF50156">
    <property type="entry name" value="PDZ domain-like"/>
    <property type="match status" value="3"/>
</dbReference>
<feature type="domain" description="PDZ" evidence="6">
    <location>
        <begin position="531"/>
        <end position="605"/>
    </location>
</feature>
<dbReference type="InterPro" id="IPR036034">
    <property type="entry name" value="PDZ_sf"/>
</dbReference>
<dbReference type="FunFam" id="2.30.42.10:FF:000078">
    <property type="entry name" value="Partitioning defective 3 homolog B"/>
    <property type="match status" value="1"/>
</dbReference>
<evidence type="ECO:0000259" key="6">
    <source>
        <dbReference type="PROSITE" id="PS50106"/>
    </source>
</evidence>
<feature type="region of interest" description="Disordered" evidence="5">
    <location>
        <begin position="1273"/>
        <end position="1355"/>
    </location>
</feature>
<evidence type="ECO:0000313" key="7">
    <source>
        <dbReference type="EMBL" id="KAF0046545.1"/>
    </source>
</evidence>
<evidence type="ECO:0000256" key="4">
    <source>
        <dbReference type="ARBA" id="ARBA00023306"/>
    </source>
</evidence>
<evidence type="ECO:0000256" key="5">
    <source>
        <dbReference type="SAM" id="MobiDB-lite"/>
    </source>
</evidence>
<dbReference type="Pfam" id="PF12053">
    <property type="entry name" value="Par3_HAL_N_term"/>
    <property type="match status" value="1"/>
</dbReference>
<dbReference type="CDD" id="cd23058">
    <property type="entry name" value="PDZ2_Par3-like"/>
    <property type="match status" value="1"/>
</dbReference>
<protein>
    <recommendedName>
        <fullName evidence="6">PDZ domain-containing protein</fullName>
    </recommendedName>
</protein>
<proteinExistence type="inferred from homology"/>
<dbReference type="GO" id="GO:0045197">
    <property type="term" value="P:establishment or maintenance of epithelial cell apical/basal polarity"/>
    <property type="evidence" value="ECO:0007669"/>
    <property type="project" value="TreeGrafter"/>
</dbReference>
<feature type="region of interest" description="Disordered" evidence="5">
    <location>
        <begin position="251"/>
        <end position="271"/>
    </location>
</feature>
<accession>A0A6A4TMK2</accession>
<gene>
    <name evidence="7" type="ORF">F2P81_000178</name>
</gene>
<feature type="domain" description="PDZ" evidence="6">
    <location>
        <begin position="340"/>
        <end position="416"/>
    </location>
</feature>
<dbReference type="GO" id="GO:0016324">
    <property type="term" value="C:apical plasma membrane"/>
    <property type="evidence" value="ECO:0007669"/>
    <property type="project" value="TreeGrafter"/>
</dbReference>
<sequence length="1456" mass="160714">MDAGYWLQVHRLEHGDGGILDLDDVLCDVADDKDRASSNVYIFIRDKPFNLHHSHCFDTTKTFGRSVNVFKLLHDRKEKDEVVVEMWNLCVKNLEQDIELLARDVGSNGATDDSSKERHVFSVEMKDRQQSEFIQLIAVYDEQDPHHGGDGTSASSTGTQSPDLFAADLSAGSGASAFQPYQAASEIEVTPSALRTNMPLHVRRSSDPALLTINGPFGGGEVRVQTEEPPSRKNPTRWSTTAGFLKVRHSSGTNSLERKGKGTDTYRSLPRDAGTWANQREFQRETARSSLSANHPMVDRWLERQEQEDEAGEEENGRIEPLGRADSCMDHTPVRSLEDIVKLVEVSNDGGPLGIHVVPFSGRDRRTLGLLVKRLERGGKAEQLGLFQENDCIVRINNGDLRNIRFEQAQNMFRQAMRSPVIMFHVVPSSTKAHYEQLSHAERNPAYASGRLSPDSRMSRHGSQTHAHAHPPHPHPHAHPDLQSDPGLPPLTHPAVTAAKPPTGHAHSPQRAPNSATPTGGYAKKVGRRLNIQLKKGPEGLGFSITSRDVPIGGSAPIYVKNILPRGAAIQDGRLKAGDRLLEVNGVDLNGRTQEEVVCLLRATPMGGAVGLLILRQEDTFLPREAVLRLIQHPSLSKKPEEDDLVLTPDGTREFLTFEIPLSDSGSAGLGVSVKGNRSKENHADLGIFVKSIINGGAACKDGRLRVNDQLIAVNGESLLGKTNQDAMETLRKSMSTEGNKRGMIQLIVARRVAKRNEDSPGSPLGPQQSMNTSLDDHERRISHSLYGGLEGLDDNLMPRQGMMPRTIGNYQLSPTVNMPQNDTVIIEDDRPPLLPPHLSDQSSSSSHDDVGFAADTPPPPPWATEPPAQTDSALVPDENDPDGAFQREGFGRQSMSEKRIKQFGDAGQLEIIKTRKSKSMDLGIIYAKLYSFLWLSVGNKYQNTGDTIFRKTRRLDCCMRNVESTNCLYPFPYFPPPSPLPLTVADEINLTPRPEINAGSSTRDVGPSLGLKKSSSLESLQTAVAEVTLNGDLPFHRPRPRIIRGRGCNESFRAAIDKSYDRPAPTEDDDEGMETLEEDTEESSRSGRDSVSTVADQTPLSGGEKPLVNGTNRTKEEKKKDKDKGGKEKKKQQQQEGGKEKDKGDKGKAKKGMLKGLGDMFRFGKHRKDERPGERMDRKGSSKWRAEETQVSEEETLKMRLEQERCEIASVTHHDCVKAASSLTRRLSGRLVMDRGGLHRGGCTGEGHALDWIQAKTRELRERQARERDYAEILDISRTPERSSEEEHPYAGINPLNSSVDSGHSRPHSPRDDYPHLHPHHHQHSDSLYTQVSKARNDRPPSADRAKNARGGGGESFSGTDVGLFGVRIIAIKGGSSVSFPLTRSLFNRPAFRCLFVLLLVKPRYRSFALESSAVKLHSLLCLRPATTAKSIIAIIMEDTVNKSAVYLMSTKPQG</sequence>
<dbReference type="GO" id="GO:0007155">
    <property type="term" value="P:cell adhesion"/>
    <property type="evidence" value="ECO:0007669"/>
    <property type="project" value="TreeGrafter"/>
</dbReference>
<comment type="caution">
    <text evidence="7">The sequence shown here is derived from an EMBL/GenBank/DDBJ whole genome shotgun (WGS) entry which is preliminary data.</text>
</comment>
<reference evidence="7 8" key="1">
    <citation type="submission" date="2019-06" db="EMBL/GenBank/DDBJ databases">
        <title>Draft genomes of female and male turbot (Scophthalmus maximus).</title>
        <authorList>
            <person name="Xu H."/>
            <person name="Xu X.-W."/>
            <person name="Shao C."/>
            <person name="Chen S."/>
        </authorList>
    </citation>
    <scope>NUCLEOTIDE SEQUENCE [LARGE SCALE GENOMIC DNA]</scope>
    <source>
        <strain evidence="7">Ysfricsl-2016a</strain>
        <tissue evidence="7">Blood</tissue>
    </source>
</reference>
<dbReference type="SMART" id="SM00228">
    <property type="entry name" value="PDZ"/>
    <property type="match status" value="3"/>
</dbReference>
<feature type="compositionally biased region" description="Basic and acidic residues" evidence="5">
    <location>
        <begin position="315"/>
        <end position="330"/>
    </location>
</feature>
<dbReference type="CDD" id="cd06691">
    <property type="entry name" value="PDZ1_Par3-like"/>
    <property type="match status" value="1"/>
</dbReference>
<dbReference type="GO" id="GO:0035091">
    <property type="term" value="F:phosphatidylinositol binding"/>
    <property type="evidence" value="ECO:0007669"/>
    <property type="project" value="TreeGrafter"/>
</dbReference>
<dbReference type="InterPro" id="IPR001478">
    <property type="entry name" value="PDZ"/>
</dbReference>
<evidence type="ECO:0000256" key="1">
    <source>
        <dbReference type="ARBA" id="ARBA00005358"/>
    </source>
</evidence>
<comment type="similarity">
    <text evidence="1">Belongs to the PAR3 family.</text>
</comment>
<feature type="compositionally biased region" description="Basic residues" evidence="5">
    <location>
        <begin position="467"/>
        <end position="477"/>
    </location>
</feature>
<dbReference type="InterPro" id="IPR052213">
    <property type="entry name" value="PAR3"/>
</dbReference>
<feature type="compositionally biased region" description="Polar residues" evidence="5">
    <location>
        <begin position="1090"/>
        <end position="1101"/>
    </location>
</feature>
<dbReference type="GO" id="GO:0005938">
    <property type="term" value="C:cell cortex"/>
    <property type="evidence" value="ECO:0007669"/>
    <property type="project" value="TreeGrafter"/>
</dbReference>
<dbReference type="GO" id="GO:0043296">
    <property type="term" value="C:apical junction complex"/>
    <property type="evidence" value="ECO:0007669"/>
    <property type="project" value="TreeGrafter"/>
</dbReference>
<keyword evidence="3" id="KW-0677">Repeat</keyword>
<feature type="compositionally biased region" description="Basic and acidic residues" evidence="5">
    <location>
        <begin position="1279"/>
        <end position="1290"/>
    </location>
</feature>
<dbReference type="FunFam" id="2.30.42.10:FF:000011">
    <property type="entry name" value="partitioning defective 3 homolog isoform X1"/>
    <property type="match status" value="1"/>
</dbReference>
<dbReference type="GO" id="GO:0051301">
    <property type="term" value="P:cell division"/>
    <property type="evidence" value="ECO:0007669"/>
    <property type="project" value="UniProtKB-KW"/>
</dbReference>
<dbReference type="Gene3D" id="2.30.42.10">
    <property type="match status" value="3"/>
</dbReference>
<feature type="compositionally biased region" description="Basic and acidic residues" evidence="5">
    <location>
        <begin position="1114"/>
        <end position="1148"/>
    </location>
</feature>
<dbReference type="InterPro" id="IPR021922">
    <property type="entry name" value="Par3/HAL_N"/>
</dbReference>
<keyword evidence="2" id="KW-0132">Cell division</keyword>
<name>A0A6A4TMK2_SCOMX</name>
<dbReference type="GO" id="GO:0000226">
    <property type="term" value="P:microtubule cytoskeleton organization"/>
    <property type="evidence" value="ECO:0007669"/>
    <property type="project" value="TreeGrafter"/>
</dbReference>
<feature type="region of interest" description="Disordered" evidence="5">
    <location>
        <begin position="305"/>
        <end position="330"/>
    </location>
</feature>
<feature type="region of interest" description="Disordered" evidence="5">
    <location>
        <begin position="442"/>
        <end position="523"/>
    </location>
</feature>
<keyword evidence="4" id="KW-0131">Cell cycle</keyword>
<dbReference type="PANTHER" id="PTHR16484:SF10">
    <property type="entry name" value="PARTITIONING DEFECTIVE 3 HOMOLOG"/>
    <property type="match status" value="1"/>
</dbReference>
<dbReference type="GO" id="GO:0008104">
    <property type="term" value="P:intracellular protein localization"/>
    <property type="evidence" value="ECO:0007669"/>
    <property type="project" value="TreeGrafter"/>
</dbReference>
<dbReference type="PANTHER" id="PTHR16484">
    <property type="entry name" value="PARTITIONING DEFECTIVE 3 RELATED"/>
    <property type="match status" value="1"/>
</dbReference>
<feature type="compositionally biased region" description="Low complexity" evidence="5">
    <location>
        <begin position="837"/>
        <end position="846"/>
    </location>
</feature>
<feature type="region of interest" description="Disordered" evidence="5">
    <location>
        <begin position="827"/>
        <end position="898"/>
    </location>
</feature>
<feature type="region of interest" description="Disordered" evidence="5">
    <location>
        <begin position="1055"/>
        <end position="1192"/>
    </location>
</feature>
<feature type="compositionally biased region" description="Acidic residues" evidence="5">
    <location>
        <begin position="1067"/>
        <end position="1082"/>
    </location>
</feature>
<evidence type="ECO:0000256" key="3">
    <source>
        <dbReference type="ARBA" id="ARBA00022737"/>
    </source>
</evidence>
<dbReference type="GO" id="GO:0030010">
    <property type="term" value="P:establishment of cell polarity"/>
    <property type="evidence" value="ECO:0007669"/>
    <property type="project" value="TreeGrafter"/>
</dbReference>
<feature type="compositionally biased region" description="Basic and acidic residues" evidence="5">
    <location>
        <begin position="1168"/>
        <end position="1189"/>
    </location>
</feature>
<dbReference type="GO" id="GO:0051660">
    <property type="term" value="P:establishment of centrosome localization"/>
    <property type="evidence" value="ECO:0007669"/>
    <property type="project" value="TreeGrafter"/>
</dbReference>
<dbReference type="EMBL" id="VEVO01000001">
    <property type="protein sequence ID" value="KAF0046545.1"/>
    <property type="molecule type" value="Genomic_DNA"/>
</dbReference>
<feature type="region of interest" description="Disordered" evidence="5">
    <location>
        <begin position="754"/>
        <end position="775"/>
    </location>
</feature>
<dbReference type="PROSITE" id="PS50106">
    <property type="entry name" value="PDZ"/>
    <property type="match status" value="3"/>
</dbReference>
<evidence type="ECO:0000256" key="2">
    <source>
        <dbReference type="ARBA" id="ARBA00022618"/>
    </source>
</evidence>
<dbReference type="Pfam" id="PF00595">
    <property type="entry name" value="PDZ"/>
    <property type="match status" value="3"/>
</dbReference>
<evidence type="ECO:0000313" key="8">
    <source>
        <dbReference type="Proteomes" id="UP000438429"/>
    </source>
</evidence>
<dbReference type="CDD" id="cd23059">
    <property type="entry name" value="PDZ3_Par3-like"/>
    <property type="match status" value="1"/>
</dbReference>
<dbReference type="GO" id="GO:0005912">
    <property type="term" value="C:adherens junction"/>
    <property type="evidence" value="ECO:0007669"/>
    <property type="project" value="TreeGrafter"/>
</dbReference>
<feature type="compositionally biased region" description="Basic and acidic residues" evidence="5">
    <location>
        <begin position="1056"/>
        <end position="1066"/>
    </location>
</feature>